<dbReference type="SUPFAM" id="SSF52540">
    <property type="entry name" value="P-loop containing nucleoside triphosphate hydrolases"/>
    <property type="match status" value="1"/>
</dbReference>
<dbReference type="PANTHER" id="PTHR42788:SF7">
    <property type="entry name" value="NITRATE ABC TRANSPORTER ATP-BINDING PROTEIN"/>
    <property type="match status" value="1"/>
</dbReference>
<keyword evidence="5 8" id="KW-0067">ATP-binding</keyword>
<keyword evidence="4" id="KW-0547">Nucleotide-binding</keyword>
<dbReference type="InterPro" id="IPR027417">
    <property type="entry name" value="P-loop_NTPase"/>
</dbReference>
<dbReference type="CDD" id="cd03293">
    <property type="entry name" value="ABC_NrtD_SsuB_transporters"/>
    <property type="match status" value="1"/>
</dbReference>
<name>A0A366DHX9_9NOCA</name>
<dbReference type="EMBL" id="QNRE01000007">
    <property type="protein sequence ID" value="RBO89555.1"/>
    <property type="molecule type" value="Genomic_DNA"/>
</dbReference>
<dbReference type="GO" id="GO:0005886">
    <property type="term" value="C:plasma membrane"/>
    <property type="evidence" value="ECO:0007669"/>
    <property type="project" value="UniProtKB-SubCell"/>
</dbReference>
<dbReference type="RefSeq" id="WP_067506819.1">
    <property type="nucleotide sequence ID" value="NZ_CP107943.1"/>
</dbReference>
<evidence type="ECO:0000256" key="2">
    <source>
        <dbReference type="ARBA" id="ARBA00022448"/>
    </source>
</evidence>
<dbReference type="InterPro" id="IPR050166">
    <property type="entry name" value="ABC_transporter_ATP-bind"/>
</dbReference>
<dbReference type="PROSITE" id="PS50893">
    <property type="entry name" value="ABC_TRANSPORTER_2"/>
    <property type="match status" value="1"/>
</dbReference>
<keyword evidence="6" id="KW-0472">Membrane</keyword>
<dbReference type="Gene3D" id="3.40.50.300">
    <property type="entry name" value="P-loop containing nucleotide triphosphate hydrolases"/>
    <property type="match status" value="1"/>
</dbReference>
<comment type="subcellular location">
    <subcellularLocation>
        <location evidence="1">Cell membrane</location>
        <topology evidence="1">Peripheral membrane protein</topology>
    </subcellularLocation>
</comment>
<proteinExistence type="predicted"/>
<comment type="caution">
    <text evidence="8">The sequence shown here is derived from an EMBL/GenBank/DDBJ whole genome shotgun (WGS) entry which is preliminary data.</text>
</comment>
<dbReference type="PANTHER" id="PTHR42788">
    <property type="entry name" value="TAURINE IMPORT ATP-BINDING PROTEIN-RELATED"/>
    <property type="match status" value="1"/>
</dbReference>
<protein>
    <submittedName>
        <fullName evidence="8">Nitrate/nitrite transport system ATP-binding protein</fullName>
    </submittedName>
</protein>
<keyword evidence="3" id="KW-1003">Cell membrane</keyword>
<keyword evidence="9" id="KW-1185">Reference proteome</keyword>
<dbReference type="Pfam" id="PF00005">
    <property type="entry name" value="ABC_tran"/>
    <property type="match status" value="1"/>
</dbReference>
<evidence type="ECO:0000256" key="5">
    <source>
        <dbReference type="ARBA" id="ARBA00022840"/>
    </source>
</evidence>
<evidence type="ECO:0000256" key="3">
    <source>
        <dbReference type="ARBA" id="ARBA00022475"/>
    </source>
</evidence>
<evidence type="ECO:0000256" key="4">
    <source>
        <dbReference type="ARBA" id="ARBA00022741"/>
    </source>
</evidence>
<dbReference type="STRING" id="1210090.GCA_001613185_01923"/>
<evidence type="ECO:0000256" key="6">
    <source>
        <dbReference type="ARBA" id="ARBA00023136"/>
    </source>
</evidence>
<dbReference type="Proteomes" id="UP000252586">
    <property type="component" value="Unassembled WGS sequence"/>
</dbReference>
<sequence length="272" mass="30145">MTTHQDSDDPRAGSLALENVEKWYPAKPHWNQVLAPTSLTVDEGQFVTLIGPSGCGKSTVLSMIAGLTEPDGGLLWLDRRPITGPGHDRGVVFQQHVLLPWLTARENVLFALNCARAELPKRERADLADHYLDMVKLAAHKDKKPAQLSGGMQQRVGIARAFALQPEVLLLDEPFGALDALTRVDLQGELLRLWESERRTVVMVTHDVDEAIVLSDRILVMSHGPAATITQDIRVPFARPRNQSDLNRDQTFYELRSTLLDSLTAPRPDVAA</sequence>
<dbReference type="GO" id="GO:0016887">
    <property type="term" value="F:ATP hydrolysis activity"/>
    <property type="evidence" value="ECO:0007669"/>
    <property type="project" value="InterPro"/>
</dbReference>
<evidence type="ECO:0000259" key="7">
    <source>
        <dbReference type="PROSITE" id="PS50893"/>
    </source>
</evidence>
<dbReference type="InterPro" id="IPR017871">
    <property type="entry name" value="ABC_transporter-like_CS"/>
</dbReference>
<evidence type="ECO:0000256" key="1">
    <source>
        <dbReference type="ARBA" id="ARBA00004202"/>
    </source>
</evidence>
<dbReference type="GO" id="GO:0005524">
    <property type="term" value="F:ATP binding"/>
    <property type="evidence" value="ECO:0007669"/>
    <property type="project" value="UniProtKB-KW"/>
</dbReference>
<dbReference type="OrthoDB" id="8773773at2"/>
<dbReference type="InterPro" id="IPR003593">
    <property type="entry name" value="AAA+_ATPase"/>
</dbReference>
<keyword evidence="2" id="KW-0813">Transport</keyword>
<reference evidence="8 9" key="1">
    <citation type="submission" date="2018-06" db="EMBL/GenBank/DDBJ databases">
        <title>Genomic Encyclopedia of Type Strains, Phase IV (KMG-IV): sequencing the most valuable type-strain genomes for metagenomic binning, comparative biology and taxonomic classification.</title>
        <authorList>
            <person name="Goeker M."/>
        </authorList>
    </citation>
    <scope>NUCLEOTIDE SEQUENCE [LARGE SCALE GENOMIC DNA]</scope>
    <source>
        <strain evidence="8 9">DSM 44599</strain>
    </source>
</reference>
<feature type="domain" description="ABC transporter" evidence="7">
    <location>
        <begin position="15"/>
        <end position="248"/>
    </location>
</feature>
<evidence type="ECO:0000313" key="8">
    <source>
        <dbReference type="EMBL" id="RBO89555.1"/>
    </source>
</evidence>
<dbReference type="AlphaFoldDB" id="A0A366DHX9"/>
<evidence type="ECO:0000313" key="9">
    <source>
        <dbReference type="Proteomes" id="UP000252586"/>
    </source>
</evidence>
<gene>
    <name evidence="8" type="ORF">DFR74_107233</name>
</gene>
<dbReference type="InterPro" id="IPR003439">
    <property type="entry name" value="ABC_transporter-like_ATP-bd"/>
</dbReference>
<accession>A0A366DHX9</accession>
<dbReference type="SMART" id="SM00382">
    <property type="entry name" value="AAA"/>
    <property type="match status" value="1"/>
</dbReference>
<organism evidence="8 9">
    <name type="scientific">Nocardia puris</name>
    <dbReference type="NCBI Taxonomy" id="208602"/>
    <lineage>
        <taxon>Bacteria</taxon>
        <taxon>Bacillati</taxon>
        <taxon>Actinomycetota</taxon>
        <taxon>Actinomycetes</taxon>
        <taxon>Mycobacteriales</taxon>
        <taxon>Nocardiaceae</taxon>
        <taxon>Nocardia</taxon>
    </lineage>
</organism>
<dbReference type="PROSITE" id="PS00211">
    <property type="entry name" value="ABC_TRANSPORTER_1"/>
    <property type="match status" value="1"/>
</dbReference>